<keyword evidence="2" id="KW-0560">Oxidoreductase</keyword>
<organism evidence="2 3">
    <name type="scientific">Amorphus orientalis</name>
    <dbReference type="NCBI Taxonomy" id="649198"/>
    <lineage>
        <taxon>Bacteria</taxon>
        <taxon>Pseudomonadati</taxon>
        <taxon>Pseudomonadota</taxon>
        <taxon>Alphaproteobacteria</taxon>
        <taxon>Hyphomicrobiales</taxon>
        <taxon>Amorphaceae</taxon>
        <taxon>Amorphus</taxon>
    </lineage>
</organism>
<keyword evidence="2" id="KW-0503">Monooxygenase</keyword>
<dbReference type="InterPro" id="IPR011008">
    <property type="entry name" value="Dimeric_a/b-barrel"/>
</dbReference>
<sequence>MPRSTNAIVRVDKFDVPATARDSFIARVGETHAILDTLDGCLENLVLEQVAGDGVFNIVTVVKWRDEAAYEAARETMRARREASGFNPQKTFAELGIRADLGNYRIVPIAAAPDD</sequence>
<dbReference type="Pfam" id="PF03992">
    <property type="entry name" value="ABM"/>
    <property type="match status" value="1"/>
</dbReference>
<gene>
    <name evidence="2" type="ORF">J2S73_002344</name>
</gene>
<dbReference type="AlphaFoldDB" id="A0AAE3VPH1"/>
<dbReference type="InterPro" id="IPR007138">
    <property type="entry name" value="ABM_dom"/>
</dbReference>
<dbReference type="EMBL" id="JAUSUL010000002">
    <property type="protein sequence ID" value="MDQ0315887.1"/>
    <property type="molecule type" value="Genomic_DNA"/>
</dbReference>
<reference evidence="2" key="1">
    <citation type="submission" date="2023-07" db="EMBL/GenBank/DDBJ databases">
        <title>Genomic Encyclopedia of Type Strains, Phase IV (KMG-IV): sequencing the most valuable type-strain genomes for metagenomic binning, comparative biology and taxonomic classification.</title>
        <authorList>
            <person name="Goeker M."/>
        </authorList>
    </citation>
    <scope>NUCLEOTIDE SEQUENCE</scope>
    <source>
        <strain evidence="2">DSM 21202</strain>
    </source>
</reference>
<dbReference type="GO" id="GO:0004497">
    <property type="term" value="F:monooxygenase activity"/>
    <property type="evidence" value="ECO:0007669"/>
    <property type="project" value="UniProtKB-KW"/>
</dbReference>
<dbReference type="Proteomes" id="UP001229244">
    <property type="component" value="Unassembled WGS sequence"/>
</dbReference>
<dbReference type="SUPFAM" id="SSF54909">
    <property type="entry name" value="Dimeric alpha+beta barrel"/>
    <property type="match status" value="1"/>
</dbReference>
<name>A0AAE3VPH1_9HYPH</name>
<evidence type="ECO:0000313" key="2">
    <source>
        <dbReference type="EMBL" id="MDQ0315887.1"/>
    </source>
</evidence>
<protein>
    <submittedName>
        <fullName evidence="2">Heme-degrading monooxygenase HmoA</fullName>
    </submittedName>
</protein>
<evidence type="ECO:0000313" key="3">
    <source>
        <dbReference type="Proteomes" id="UP001229244"/>
    </source>
</evidence>
<evidence type="ECO:0000259" key="1">
    <source>
        <dbReference type="Pfam" id="PF03992"/>
    </source>
</evidence>
<keyword evidence="3" id="KW-1185">Reference proteome</keyword>
<dbReference type="Gene3D" id="3.30.70.100">
    <property type="match status" value="1"/>
</dbReference>
<accession>A0AAE3VPH1</accession>
<comment type="caution">
    <text evidence="2">The sequence shown here is derived from an EMBL/GenBank/DDBJ whole genome shotgun (WGS) entry which is preliminary data.</text>
</comment>
<feature type="domain" description="ABM" evidence="1">
    <location>
        <begin position="8"/>
        <end position="76"/>
    </location>
</feature>
<dbReference type="RefSeq" id="WP_306885715.1">
    <property type="nucleotide sequence ID" value="NZ_JAUSUL010000002.1"/>
</dbReference>
<proteinExistence type="predicted"/>